<accession>A0AAV7Y4M6</accession>
<evidence type="ECO:0000256" key="3">
    <source>
        <dbReference type="ARBA" id="ARBA00004872"/>
    </source>
</evidence>
<reference evidence="13" key="1">
    <citation type="submission" date="2022-12" db="EMBL/GenBank/DDBJ databases">
        <title>Chromosome-level genome assembly of the bean flower thrips Megalurothrips usitatus.</title>
        <authorList>
            <person name="Ma L."/>
            <person name="Liu Q."/>
            <person name="Li H."/>
            <person name="Cai W."/>
        </authorList>
    </citation>
    <scope>NUCLEOTIDE SEQUENCE</scope>
    <source>
        <strain evidence="13">Cailab_2022a</strain>
    </source>
</reference>
<evidence type="ECO:0000256" key="9">
    <source>
        <dbReference type="ARBA" id="ARBA00023004"/>
    </source>
</evidence>
<dbReference type="Gene3D" id="2.60.120.620">
    <property type="entry name" value="q2cbj1_9rhob like domain"/>
    <property type="match status" value="1"/>
</dbReference>
<evidence type="ECO:0000256" key="8">
    <source>
        <dbReference type="ARBA" id="ARBA00023002"/>
    </source>
</evidence>
<dbReference type="EMBL" id="JAPTSV010000001">
    <property type="protein sequence ID" value="KAJ1531825.1"/>
    <property type="molecule type" value="Genomic_DNA"/>
</dbReference>
<evidence type="ECO:0000256" key="5">
    <source>
        <dbReference type="ARBA" id="ARBA00022723"/>
    </source>
</evidence>
<dbReference type="SUPFAM" id="SSF51197">
    <property type="entry name" value="Clavaminate synthase-like"/>
    <property type="match status" value="1"/>
</dbReference>
<evidence type="ECO:0000313" key="14">
    <source>
        <dbReference type="Proteomes" id="UP001075354"/>
    </source>
</evidence>
<evidence type="ECO:0000256" key="7">
    <source>
        <dbReference type="ARBA" id="ARBA00022964"/>
    </source>
</evidence>
<dbReference type="EC" id="1.14.11.18" evidence="10"/>
<dbReference type="GO" id="GO:0046872">
    <property type="term" value="F:metal ion binding"/>
    <property type="evidence" value="ECO:0007669"/>
    <property type="project" value="UniProtKB-KW"/>
</dbReference>
<comment type="pathway">
    <text evidence="3">Lipid metabolism; fatty acid metabolism.</text>
</comment>
<evidence type="ECO:0000256" key="1">
    <source>
        <dbReference type="ARBA" id="ARBA00001961"/>
    </source>
</evidence>
<keyword evidence="14" id="KW-1185">Reference proteome</keyword>
<keyword evidence="7" id="KW-0223">Dioxygenase</keyword>
<name>A0AAV7Y4M6_9NEOP</name>
<dbReference type="PANTHER" id="PTHR21308:SF1">
    <property type="entry name" value="PHYTANOYL-COA DIOXYGENASE, PEROXISOMAL"/>
    <property type="match status" value="1"/>
</dbReference>
<evidence type="ECO:0000256" key="11">
    <source>
        <dbReference type="ARBA" id="ARBA00034921"/>
    </source>
</evidence>
<comment type="cofactor">
    <cofactor evidence="2">
        <name>Fe cation</name>
        <dbReference type="ChEBI" id="CHEBI:24875"/>
    </cofactor>
</comment>
<protein>
    <recommendedName>
        <fullName evidence="10">phytanoyl-CoA dioxygenase</fullName>
        <ecNumber evidence="10">1.14.11.18</ecNumber>
    </recommendedName>
    <alternativeName>
        <fullName evidence="11">Phytanic acid oxidase</fullName>
    </alternativeName>
    <alternativeName>
        <fullName evidence="12">Phytanoyl-CoA alpha-hydroxylase</fullName>
    </alternativeName>
</protein>
<keyword evidence="8" id="KW-0560">Oxidoreductase</keyword>
<gene>
    <name evidence="13" type="ORF">ONE63_000478</name>
</gene>
<keyword evidence="5" id="KW-0479">Metal-binding</keyword>
<organism evidence="13 14">
    <name type="scientific">Megalurothrips usitatus</name>
    <name type="common">bean blossom thrips</name>
    <dbReference type="NCBI Taxonomy" id="439358"/>
    <lineage>
        <taxon>Eukaryota</taxon>
        <taxon>Metazoa</taxon>
        <taxon>Ecdysozoa</taxon>
        <taxon>Arthropoda</taxon>
        <taxon>Hexapoda</taxon>
        <taxon>Insecta</taxon>
        <taxon>Pterygota</taxon>
        <taxon>Neoptera</taxon>
        <taxon>Paraneoptera</taxon>
        <taxon>Thysanoptera</taxon>
        <taxon>Terebrantia</taxon>
        <taxon>Thripoidea</taxon>
        <taxon>Thripidae</taxon>
        <taxon>Megalurothrips</taxon>
    </lineage>
</organism>
<dbReference type="GO" id="GO:0048244">
    <property type="term" value="F:phytanoyl-CoA dioxygenase activity"/>
    <property type="evidence" value="ECO:0007669"/>
    <property type="project" value="UniProtKB-EC"/>
</dbReference>
<evidence type="ECO:0000256" key="4">
    <source>
        <dbReference type="ARBA" id="ARBA00005830"/>
    </source>
</evidence>
<evidence type="ECO:0000256" key="6">
    <source>
        <dbReference type="ARBA" id="ARBA00022896"/>
    </source>
</evidence>
<sequence length="335" mass="38245">MADQRWRGIPRRVVLTQSVDISQQNLHQASALGTSSYSSGFQYTLDNPLLSYEQRRFYEENGYLVIPKLVKDDILDECRKHFIDLCEGKFDKGLMTLMKDVSLAKTNAKGEFLYNKVQDFVWDDVFSTYIVLPELLDYVECFTGPHITAVHTMLINKPPDSGKMTSTHPLHQDLHYFPFRPADRIVASWTAMEEVTEQNGCLFVLPGTHKGTLQKHDYPNWEGGVNKAYHGVLGHDNFPKVMLPMNKGDTVFFHPLLIHGSGPNVTKGFRKAISCHYASSNCYFIDVMGTSQENIAKEVEGIAKQKGFNIDFQEIWRNKSRLVRGPERSFQQSKL</sequence>
<comment type="similarity">
    <text evidence="4">Belongs to the PhyH family.</text>
</comment>
<dbReference type="FunFam" id="2.60.120.620:FF:000012">
    <property type="entry name" value="Phytanoyl-CoA dioxygenase, peroxisomal"/>
    <property type="match status" value="1"/>
</dbReference>
<dbReference type="PANTHER" id="PTHR21308">
    <property type="entry name" value="PHYTANOYL-COA ALPHA-HYDROXYLASE"/>
    <property type="match status" value="1"/>
</dbReference>
<comment type="cofactor">
    <cofactor evidence="1">
        <name>L-ascorbate</name>
        <dbReference type="ChEBI" id="CHEBI:38290"/>
    </cofactor>
</comment>
<dbReference type="GO" id="GO:0001561">
    <property type="term" value="P:fatty acid alpha-oxidation"/>
    <property type="evidence" value="ECO:0007669"/>
    <property type="project" value="InterPro"/>
</dbReference>
<keyword evidence="6" id="KW-0847">Vitamin C</keyword>
<dbReference type="GO" id="GO:0005777">
    <property type="term" value="C:peroxisome"/>
    <property type="evidence" value="ECO:0007669"/>
    <property type="project" value="UniProtKB-ARBA"/>
</dbReference>
<evidence type="ECO:0000256" key="2">
    <source>
        <dbReference type="ARBA" id="ARBA00001962"/>
    </source>
</evidence>
<evidence type="ECO:0000256" key="10">
    <source>
        <dbReference type="ARBA" id="ARBA00034809"/>
    </source>
</evidence>
<dbReference type="Pfam" id="PF05721">
    <property type="entry name" value="PhyH"/>
    <property type="match status" value="1"/>
</dbReference>
<dbReference type="InterPro" id="IPR047128">
    <property type="entry name" value="PhyH"/>
</dbReference>
<keyword evidence="9" id="KW-0408">Iron</keyword>
<dbReference type="InterPro" id="IPR008775">
    <property type="entry name" value="Phytyl_CoA_dOase-like"/>
</dbReference>
<evidence type="ECO:0000256" key="12">
    <source>
        <dbReference type="ARBA" id="ARBA00034924"/>
    </source>
</evidence>
<comment type="caution">
    <text evidence="13">The sequence shown here is derived from an EMBL/GenBank/DDBJ whole genome shotgun (WGS) entry which is preliminary data.</text>
</comment>
<dbReference type="Proteomes" id="UP001075354">
    <property type="component" value="Chromosome 1"/>
</dbReference>
<dbReference type="AlphaFoldDB" id="A0AAV7Y4M6"/>
<dbReference type="GO" id="GO:0031418">
    <property type="term" value="F:L-ascorbic acid binding"/>
    <property type="evidence" value="ECO:0007669"/>
    <property type="project" value="UniProtKB-KW"/>
</dbReference>
<evidence type="ECO:0000313" key="13">
    <source>
        <dbReference type="EMBL" id="KAJ1531825.1"/>
    </source>
</evidence>
<proteinExistence type="inferred from homology"/>